<protein>
    <recommendedName>
        <fullName evidence="5">Right handed beta helix domain-containing protein</fullName>
    </recommendedName>
</protein>
<dbReference type="PROSITE" id="PS51257">
    <property type="entry name" value="PROKAR_LIPOPROTEIN"/>
    <property type="match status" value="1"/>
</dbReference>
<accession>A0A2S9XQP0</accession>
<feature type="signal peptide" evidence="2">
    <location>
        <begin position="1"/>
        <end position="21"/>
    </location>
</feature>
<dbReference type="Proteomes" id="UP000238823">
    <property type="component" value="Unassembled WGS sequence"/>
</dbReference>
<evidence type="ECO:0008006" key="5">
    <source>
        <dbReference type="Google" id="ProtNLM"/>
    </source>
</evidence>
<comment type="caution">
    <text evidence="3">The sequence shown here is derived from an EMBL/GenBank/DDBJ whole genome shotgun (WGS) entry which is preliminary data.</text>
</comment>
<evidence type="ECO:0000256" key="1">
    <source>
        <dbReference type="SAM" id="MobiDB-lite"/>
    </source>
</evidence>
<evidence type="ECO:0000256" key="2">
    <source>
        <dbReference type="SAM" id="SignalP"/>
    </source>
</evidence>
<evidence type="ECO:0000313" key="3">
    <source>
        <dbReference type="EMBL" id="PRP95175.1"/>
    </source>
</evidence>
<dbReference type="InterPro" id="IPR012334">
    <property type="entry name" value="Pectin_lyas_fold"/>
</dbReference>
<sequence>MYKQYTLVVGFGFTLGLAASACVTTLESNPSHCRYARGDQTCAERYGEKRPFCTSAACDAESEGVYGCVAERPADDCYYACGGDSDVTVDDSCVLAGDGDGDGEPADAGGDMTDGDGDDNGEMPCMGPADCDDGGAPFCDLVTGVCVGCDSTETPDSACAEFNPQLPVCLADVCVACTADKTDACVEGTPICDLQSNACVGCSDHDQCPSSACNLAVGSCFDPAATLHVDGDGDECDSADGSETKPYCELGEALSFAGPEALILLHEQDEQAMYSEANEITTTVALLAADGESPILTMDSGEAPLSVSASGVLFVRGVTISAVSGEGLGLDVTGGHAWVQQCKIVNNTDGGIRVNDGGSLILENSFVGGDKDDERAIEVIDGEISVVYSTLAAGKDGARALSCTDSSDVVVRNSILVSLSDDPEIDCANAEVIDCFTEASADMSFESGWFTDFGKGDFHLNPDAYPSEIMTAASWRSGDPTTDIDGNDRPTADATSDFAGADRP</sequence>
<proteinExistence type="predicted"/>
<reference evidence="3 4" key="1">
    <citation type="submission" date="2018-03" db="EMBL/GenBank/DDBJ databases">
        <title>Draft Genome Sequences of the Obligatory Marine Myxobacteria Enhygromyxa salina SWB007.</title>
        <authorList>
            <person name="Poehlein A."/>
            <person name="Moghaddam J.A."/>
            <person name="Harms H."/>
            <person name="Alanjari M."/>
            <person name="Koenig G.M."/>
            <person name="Daniel R."/>
            <person name="Schaeberle T.F."/>
        </authorList>
    </citation>
    <scope>NUCLEOTIDE SEQUENCE [LARGE SCALE GENOMIC DNA]</scope>
    <source>
        <strain evidence="3 4">SWB007</strain>
    </source>
</reference>
<evidence type="ECO:0000313" key="4">
    <source>
        <dbReference type="Proteomes" id="UP000238823"/>
    </source>
</evidence>
<feature type="chain" id="PRO_5015773860" description="Right handed beta helix domain-containing protein" evidence="2">
    <location>
        <begin position="22"/>
        <end position="504"/>
    </location>
</feature>
<organism evidence="3 4">
    <name type="scientific">Enhygromyxa salina</name>
    <dbReference type="NCBI Taxonomy" id="215803"/>
    <lineage>
        <taxon>Bacteria</taxon>
        <taxon>Pseudomonadati</taxon>
        <taxon>Myxococcota</taxon>
        <taxon>Polyangia</taxon>
        <taxon>Nannocystales</taxon>
        <taxon>Nannocystaceae</taxon>
        <taxon>Enhygromyxa</taxon>
    </lineage>
</organism>
<dbReference type="EMBL" id="PVNL01000138">
    <property type="protein sequence ID" value="PRP95175.1"/>
    <property type="molecule type" value="Genomic_DNA"/>
</dbReference>
<name>A0A2S9XQP0_9BACT</name>
<dbReference type="Gene3D" id="2.160.20.10">
    <property type="entry name" value="Single-stranded right-handed beta-helix, Pectin lyase-like"/>
    <property type="match status" value="1"/>
</dbReference>
<gene>
    <name evidence="3" type="ORF">ENSA7_74890</name>
</gene>
<feature type="region of interest" description="Disordered" evidence="1">
    <location>
        <begin position="474"/>
        <end position="504"/>
    </location>
</feature>
<dbReference type="AlphaFoldDB" id="A0A2S9XQP0"/>
<keyword evidence="2" id="KW-0732">Signal</keyword>
<dbReference type="SUPFAM" id="SSF51126">
    <property type="entry name" value="Pectin lyase-like"/>
    <property type="match status" value="1"/>
</dbReference>
<dbReference type="InterPro" id="IPR011050">
    <property type="entry name" value="Pectin_lyase_fold/virulence"/>
</dbReference>